<dbReference type="InterPro" id="IPR010287">
    <property type="entry name" value="DUF892_YciF-like"/>
</dbReference>
<evidence type="ECO:0000313" key="1">
    <source>
        <dbReference type="EMBL" id="RVD78899.1"/>
    </source>
</evidence>
<evidence type="ECO:0000313" key="2">
    <source>
        <dbReference type="Proteomes" id="UP000288002"/>
    </source>
</evidence>
<sequence length="233" mass="25826">MARKTVEDLFIHELSDVYSAEKQITKALPRLARAATNPLLAEAFTSHLEETQGQIERIDQLVELTGLKLKRMKCVAMEGLVEESKELLDEIDKGAVLDAALIGAAQKVEHYEIASYGTLIAMAKHLKLDDAAALLEATLAEEKGADEKLSKIAEQGGNQAATLEKKIKIQIEAVRTPRRLSLPWRSFSQADRALSKPDTLWISGAAVALLLDLYGPSHWNTKIDDHRCRSFLR</sequence>
<dbReference type="InterPro" id="IPR009078">
    <property type="entry name" value="Ferritin-like_SF"/>
</dbReference>
<reference evidence="1 2" key="1">
    <citation type="submission" date="2016-10" db="EMBL/GenBank/DDBJ databases">
        <title>Search of new enzymes for the oxidation of sulfur compounds.</title>
        <authorList>
            <person name="Novo A."/>
            <person name="Moreira I.S."/>
            <person name="Castro P.M."/>
        </authorList>
    </citation>
    <scope>NUCLEOTIDE SEQUENCE [LARGE SCALE GENOMIC DNA]</scope>
    <source>
        <strain evidence="1 2">A9</strain>
    </source>
</reference>
<comment type="caution">
    <text evidence="1">The sequence shown here is derived from an EMBL/GenBank/DDBJ whole genome shotgun (WGS) entry which is preliminary data.</text>
</comment>
<dbReference type="InterPro" id="IPR012347">
    <property type="entry name" value="Ferritin-like"/>
</dbReference>
<gene>
    <name evidence="1" type="ORF">A9HBioS_1402</name>
</gene>
<dbReference type="CDD" id="cd07909">
    <property type="entry name" value="YciF"/>
    <property type="match status" value="1"/>
</dbReference>
<dbReference type="Pfam" id="PF05974">
    <property type="entry name" value="DUF892"/>
    <property type="match status" value="1"/>
</dbReference>
<evidence type="ECO:0008006" key="3">
    <source>
        <dbReference type="Google" id="ProtNLM"/>
    </source>
</evidence>
<dbReference type="AlphaFoldDB" id="A0AA94JJB3"/>
<dbReference type="InterPro" id="IPR047114">
    <property type="entry name" value="YciF"/>
</dbReference>
<dbReference type="Gene3D" id="1.20.1260.10">
    <property type="match status" value="1"/>
</dbReference>
<organism evidence="1 2">
    <name type="scientific">Pseudomonas koreensis</name>
    <dbReference type="NCBI Taxonomy" id="198620"/>
    <lineage>
        <taxon>Bacteria</taxon>
        <taxon>Pseudomonadati</taxon>
        <taxon>Pseudomonadota</taxon>
        <taxon>Gammaproteobacteria</taxon>
        <taxon>Pseudomonadales</taxon>
        <taxon>Pseudomonadaceae</taxon>
        <taxon>Pseudomonas</taxon>
    </lineage>
</organism>
<protein>
    <recommendedName>
        <fullName evidence="3">Ferritin-like metal-binding protein YciE</fullName>
    </recommendedName>
</protein>
<dbReference type="EMBL" id="MKWS01000003">
    <property type="protein sequence ID" value="RVD78899.1"/>
    <property type="molecule type" value="Genomic_DNA"/>
</dbReference>
<dbReference type="PANTHER" id="PTHR30565">
    <property type="entry name" value="PROTEIN YCIF"/>
    <property type="match status" value="1"/>
</dbReference>
<dbReference type="PANTHER" id="PTHR30565:SF9">
    <property type="entry name" value="PROTEIN YCIF"/>
    <property type="match status" value="1"/>
</dbReference>
<dbReference type="SUPFAM" id="SSF47240">
    <property type="entry name" value="Ferritin-like"/>
    <property type="match status" value="1"/>
</dbReference>
<name>A0AA94JJB3_9PSED</name>
<accession>A0AA94JJB3</accession>
<proteinExistence type="predicted"/>
<dbReference type="Proteomes" id="UP000288002">
    <property type="component" value="Unassembled WGS sequence"/>
</dbReference>